<dbReference type="EMBL" id="BAABKQ010000001">
    <property type="protein sequence ID" value="GAA4802900.1"/>
    <property type="molecule type" value="Genomic_DNA"/>
</dbReference>
<dbReference type="PANTHER" id="PTHR46696:SF4">
    <property type="entry name" value="BIOTIN BIOSYNTHESIS CYTOCHROME P450"/>
    <property type="match status" value="1"/>
</dbReference>
<dbReference type="RefSeq" id="WP_200175519.1">
    <property type="nucleotide sequence ID" value="NZ_BAABKQ010000001.1"/>
</dbReference>
<dbReference type="Pfam" id="PF00067">
    <property type="entry name" value="p450"/>
    <property type="match status" value="1"/>
</dbReference>
<comment type="cofactor">
    <cofactor evidence="1">
        <name>heme</name>
        <dbReference type="ChEBI" id="CHEBI:30413"/>
    </cofactor>
</comment>
<dbReference type="Gene3D" id="1.10.630.10">
    <property type="entry name" value="Cytochrome P450"/>
    <property type="match status" value="1"/>
</dbReference>
<dbReference type="Proteomes" id="UP001500839">
    <property type="component" value="Unassembled WGS sequence"/>
</dbReference>
<evidence type="ECO:0000256" key="3">
    <source>
        <dbReference type="ARBA" id="ARBA00022617"/>
    </source>
</evidence>
<keyword evidence="4" id="KW-0479">Metal-binding</keyword>
<dbReference type="CDD" id="cd11033">
    <property type="entry name" value="CYP142-like"/>
    <property type="match status" value="1"/>
</dbReference>
<keyword evidence="5" id="KW-0560">Oxidoreductase</keyword>
<dbReference type="InterPro" id="IPR001128">
    <property type="entry name" value="Cyt_P450"/>
</dbReference>
<sequence>MTHSLIAESASTARPSVNLASLDFWARPDRFEHLAWLREHQPISWHEHPDSGKGFWSVVTHPNIAKINPDWENFSSSQGIRVSHDAEMGLTRPGSNSTIETDPPRHSRLRKLVSKGFTPRAIRRFEEMVTARVRHILDAVDGKENVDFVADIAAPLPLNVICDLIGVPESDRTLMYQLTNKSATDSTGGHESQSDGSSASLQMKEYGLQLARARRDHRRDDLISSLIDAEVDGIPLNDDELAGFFSLLVAAGNETTRTAITHGLLAFEEFPEQRALFMNDSRVRVDAVEEIIRWASPLMHMRRTVVHDLTFEGVEMKAGDKVAMWYISANRDCNAIPVPNLFDITRNPNPHQSFGGGGPHFCLGSNLARLEIRILFEELFQRYPEIRSTSAPEMVRSNFINGISRLGIAL</sequence>
<comment type="caution">
    <text evidence="8">The sequence shown here is derived from an EMBL/GenBank/DDBJ whole genome shotgun (WGS) entry which is preliminary data.</text>
</comment>
<dbReference type="PRINTS" id="PR00359">
    <property type="entry name" value="BP450"/>
</dbReference>
<evidence type="ECO:0000313" key="8">
    <source>
        <dbReference type="EMBL" id="GAA4802900.1"/>
    </source>
</evidence>
<accession>A0ABP9BZR3</accession>
<keyword evidence="6" id="KW-0408">Iron</keyword>
<evidence type="ECO:0000256" key="4">
    <source>
        <dbReference type="ARBA" id="ARBA00022723"/>
    </source>
</evidence>
<evidence type="ECO:0000256" key="2">
    <source>
        <dbReference type="ARBA" id="ARBA00010617"/>
    </source>
</evidence>
<dbReference type="InterPro" id="IPR002397">
    <property type="entry name" value="Cyt_P450_B"/>
</dbReference>
<keyword evidence="3" id="KW-0349">Heme</keyword>
<dbReference type="SUPFAM" id="SSF48264">
    <property type="entry name" value="Cytochrome P450"/>
    <property type="match status" value="1"/>
</dbReference>
<evidence type="ECO:0000256" key="7">
    <source>
        <dbReference type="ARBA" id="ARBA00023033"/>
    </source>
</evidence>
<protein>
    <submittedName>
        <fullName evidence="8">Cytochrome P450</fullName>
    </submittedName>
</protein>
<gene>
    <name evidence="8" type="ORF">GCM10023353_01250</name>
</gene>
<organism evidence="8 9">
    <name type="scientific">Tomitella cavernea</name>
    <dbReference type="NCBI Taxonomy" id="1387982"/>
    <lineage>
        <taxon>Bacteria</taxon>
        <taxon>Bacillati</taxon>
        <taxon>Actinomycetota</taxon>
        <taxon>Actinomycetes</taxon>
        <taxon>Mycobacteriales</taxon>
        <taxon>Tomitella</taxon>
    </lineage>
</organism>
<evidence type="ECO:0000313" key="9">
    <source>
        <dbReference type="Proteomes" id="UP001500839"/>
    </source>
</evidence>
<evidence type="ECO:0000256" key="6">
    <source>
        <dbReference type="ARBA" id="ARBA00023004"/>
    </source>
</evidence>
<keyword evidence="7" id="KW-0503">Monooxygenase</keyword>
<dbReference type="InterPro" id="IPR036396">
    <property type="entry name" value="Cyt_P450_sf"/>
</dbReference>
<evidence type="ECO:0000256" key="1">
    <source>
        <dbReference type="ARBA" id="ARBA00001971"/>
    </source>
</evidence>
<proteinExistence type="inferred from homology"/>
<dbReference type="PANTHER" id="PTHR46696">
    <property type="entry name" value="P450, PUTATIVE (EUROFUNG)-RELATED"/>
    <property type="match status" value="1"/>
</dbReference>
<comment type="similarity">
    <text evidence="2">Belongs to the cytochrome P450 family.</text>
</comment>
<name>A0ABP9BZR3_9ACTN</name>
<keyword evidence="9" id="KW-1185">Reference proteome</keyword>
<reference evidence="9" key="1">
    <citation type="journal article" date="2019" name="Int. J. Syst. Evol. Microbiol.">
        <title>The Global Catalogue of Microorganisms (GCM) 10K type strain sequencing project: providing services to taxonomists for standard genome sequencing and annotation.</title>
        <authorList>
            <consortium name="The Broad Institute Genomics Platform"/>
            <consortium name="The Broad Institute Genome Sequencing Center for Infectious Disease"/>
            <person name="Wu L."/>
            <person name="Ma J."/>
        </authorList>
    </citation>
    <scope>NUCLEOTIDE SEQUENCE [LARGE SCALE GENOMIC DNA]</scope>
    <source>
        <strain evidence="9">JCM 18542</strain>
    </source>
</reference>
<evidence type="ECO:0000256" key="5">
    <source>
        <dbReference type="ARBA" id="ARBA00023002"/>
    </source>
</evidence>